<dbReference type="PATRIC" id="fig|378806.16.peg.7061"/>
<dbReference type="AlphaFoldDB" id="Q096V3"/>
<dbReference type="InterPro" id="IPR000253">
    <property type="entry name" value="FHA_dom"/>
</dbReference>
<dbReference type="PROSITE" id="PS50006">
    <property type="entry name" value="FHA_DOMAIN"/>
    <property type="match status" value="1"/>
</dbReference>
<evidence type="ECO:0000313" key="3">
    <source>
        <dbReference type="EMBL" id="EAU67760.1"/>
    </source>
</evidence>
<gene>
    <name evidence="3" type="ORF">STIAU_5038</name>
</gene>
<dbReference type="Proteomes" id="UP000032702">
    <property type="component" value="Unassembled WGS sequence"/>
</dbReference>
<protein>
    <submittedName>
        <fullName evidence="3">FHA domain protein</fullName>
    </submittedName>
</protein>
<feature type="compositionally biased region" description="Low complexity" evidence="1">
    <location>
        <begin position="84"/>
        <end position="126"/>
    </location>
</feature>
<evidence type="ECO:0000256" key="1">
    <source>
        <dbReference type="SAM" id="MobiDB-lite"/>
    </source>
</evidence>
<feature type="compositionally biased region" description="Pro residues" evidence="1">
    <location>
        <begin position="183"/>
        <end position="200"/>
    </location>
</feature>
<feature type="compositionally biased region" description="Low complexity" evidence="1">
    <location>
        <begin position="204"/>
        <end position="214"/>
    </location>
</feature>
<dbReference type="EMBL" id="AAMD01000027">
    <property type="protein sequence ID" value="EAU67760.1"/>
    <property type="molecule type" value="Genomic_DNA"/>
</dbReference>
<reference evidence="3 4" key="1">
    <citation type="submission" date="2006-04" db="EMBL/GenBank/DDBJ databases">
        <authorList>
            <person name="Nierman W.C."/>
        </authorList>
    </citation>
    <scope>NUCLEOTIDE SEQUENCE [LARGE SCALE GENOMIC DNA]</scope>
    <source>
        <strain evidence="3 4">DW4/3-1</strain>
    </source>
</reference>
<dbReference type="CDD" id="cd00060">
    <property type="entry name" value="FHA"/>
    <property type="match status" value="2"/>
</dbReference>
<dbReference type="Pfam" id="PF00498">
    <property type="entry name" value="FHA"/>
    <property type="match status" value="1"/>
</dbReference>
<feature type="region of interest" description="Disordered" evidence="1">
    <location>
        <begin position="81"/>
        <end position="214"/>
    </location>
</feature>
<dbReference type="SUPFAM" id="SSF49879">
    <property type="entry name" value="SMAD/FHA domain"/>
    <property type="match status" value="2"/>
</dbReference>
<dbReference type="InterPro" id="IPR008984">
    <property type="entry name" value="SMAD_FHA_dom_sf"/>
</dbReference>
<feature type="compositionally biased region" description="Low complexity" evidence="1">
    <location>
        <begin position="155"/>
        <end position="182"/>
    </location>
</feature>
<accession>Q096V3</accession>
<evidence type="ECO:0000313" key="4">
    <source>
        <dbReference type="Proteomes" id="UP000032702"/>
    </source>
</evidence>
<dbReference type="Gene3D" id="2.60.200.20">
    <property type="match status" value="2"/>
</dbReference>
<organism evidence="3 4">
    <name type="scientific">Stigmatella aurantiaca (strain DW4/3-1)</name>
    <dbReference type="NCBI Taxonomy" id="378806"/>
    <lineage>
        <taxon>Bacteria</taxon>
        <taxon>Pseudomonadati</taxon>
        <taxon>Myxococcota</taxon>
        <taxon>Myxococcia</taxon>
        <taxon>Myxococcales</taxon>
        <taxon>Cystobacterineae</taxon>
        <taxon>Archangiaceae</taxon>
        <taxon>Stigmatella</taxon>
    </lineage>
</organism>
<proteinExistence type="predicted"/>
<name>Q096V3_STIAD</name>
<comment type="caution">
    <text evidence="3">The sequence shown here is derived from an EMBL/GenBank/DDBJ whole genome shotgun (WGS) entry which is preliminary data.</text>
</comment>
<evidence type="ECO:0000259" key="2">
    <source>
        <dbReference type="PROSITE" id="PS50006"/>
    </source>
</evidence>
<sequence length="429" mass="43377">MLPRRGNGAYASSHARVPSPSSKAFAFVDPAFLGPLKSAPLMSQLLLSALAVVCPNCDGHNPPRAATCGLCGTGLGDAPPPRVVPARPAPSAARPGASPPGAAARPTAVAPSSKAAEAANARSSEAVPPGLKPSAGRTPLPTSAGVPVDPGGAHPPAGRTAAGPSAPARAASPEGGPRAPAAARPPHPAPGERPAPPVPEAHPTARPTARPAPAASKFGLSIVAGASRGQRYKLPMSNCVVGRSRGAILFAEDLFVSALHATFLVKEGALFVRDETSASGVYVTVPGTEAIAPRTLFSAGLRLFRFSGRIEAPVNLPGQPIIYGAPMPLGQALYAVEEILVGGRAGRAVVSAATLLTIGQAHCDLSYPQDEGLAGRHCELSPTPTGAMLRDLSGGLGTYIRIPAGIERPLRPGDRVRIGQHVLQVEALG</sequence>
<feature type="domain" description="FHA" evidence="2">
    <location>
        <begin position="239"/>
        <end position="284"/>
    </location>
</feature>